<proteinExistence type="predicted"/>
<protein>
    <recommendedName>
        <fullName evidence="1">TIR domain-containing protein</fullName>
    </recommendedName>
</protein>
<dbReference type="EMBL" id="CP021978">
    <property type="protein sequence ID" value="QCD60900.1"/>
    <property type="molecule type" value="Genomic_DNA"/>
</dbReference>
<keyword evidence="3" id="KW-1185">Reference proteome</keyword>
<evidence type="ECO:0000313" key="3">
    <source>
        <dbReference type="Proteomes" id="UP000495940"/>
    </source>
</evidence>
<dbReference type="Gene3D" id="3.40.50.10140">
    <property type="entry name" value="Toll/interleukin-1 receptor homology (TIR) domain"/>
    <property type="match status" value="1"/>
</dbReference>
<dbReference type="Proteomes" id="UP000495940">
    <property type="component" value="Chromosome"/>
</dbReference>
<dbReference type="AlphaFoldDB" id="A0A6G5RSB2"/>
<reference evidence="2 3" key="1">
    <citation type="submission" date="2017-06" db="EMBL/GenBank/DDBJ databases">
        <title>Complete Genome Sequence of Streptomyces hawaiiensis NRRL 15010 and insights into acyldepsipeptides biosynthesis.</title>
        <authorList>
            <person name="Mariita R.M."/>
            <person name="Sello J.K."/>
        </authorList>
    </citation>
    <scope>NUCLEOTIDE SEQUENCE [LARGE SCALE GENOMIC DNA]</scope>
    <source>
        <strain evidence="2 3">ATCC 12236</strain>
    </source>
</reference>
<dbReference type="InterPro" id="IPR000157">
    <property type="entry name" value="TIR_dom"/>
</dbReference>
<name>A0A6G5RSB2_9ACTN</name>
<feature type="domain" description="TIR" evidence="1">
    <location>
        <begin position="51"/>
        <end position="139"/>
    </location>
</feature>
<evidence type="ECO:0000313" key="2">
    <source>
        <dbReference type="EMBL" id="QCD60900.1"/>
    </source>
</evidence>
<accession>A0A6G5RSB2</accession>
<gene>
    <name evidence="2" type="ORF">CEB94_33465</name>
</gene>
<sequence>MPLLAAQREGFPDQDAFGCEQVVEHTFQGGASLSRVVFVEQIVESVSECLKIRPGDRIPGKINEALGLVDTVMVFWSANSSKSPWVNTEWEAALTRRLRDDSVRVIPVVLDETPLPPLLEPIMWVSMVDGDVDRAARELVGVDSQAELVKTMQRTVEESGLEYRYLNGFGVIVGCPRCGAPSSKLEGWSAVDHVRDDMYAGVRCTECGWDEGGEV</sequence>
<evidence type="ECO:0000259" key="1">
    <source>
        <dbReference type="Pfam" id="PF13676"/>
    </source>
</evidence>
<dbReference type="GO" id="GO:0007165">
    <property type="term" value="P:signal transduction"/>
    <property type="evidence" value="ECO:0007669"/>
    <property type="project" value="InterPro"/>
</dbReference>
<dbReference type="Pfam" id="PF13676">
    <property type="entry name" value="TIR_2"/>
    <property type="match status" value="1"/>
</dbReference>
<organism evidence="2 3">
    <name type="scientific">Streptomyces hawaiiensis</name>
    <dbReference type="NCBI Taxonomy" id="67305"/>
    <lineage>
        <taxon>Bacteria</taxon>
        <taxon>Bacillati</taxon>
        <taxon>Actinomycetota</taxon>
        <taxon>Actinomycetes</taxon>
        <taxon>Kitasatosporales</taxon>
        <taxon>Streptomycetaceae</taxon>
        <taxon>Streptomyces</taxon>
    </lineage>
</organism>
<dbReference type="SUPFAM" id="SSF52200">
    <property type="entry name" value="Toll/Interleukin receptor TIR domain"/>
    <property type="match status" value="1"/>
</dbReference>
<dbReference type="InterPro" id="IPR035897">
    <property type="entry name" value="Toll_tir_struct_dom_sf"/>
</dbReference>
<dbReference type="KEGG" id="shaw:CEB94_33465"/>